<reference evidence="2" key="1">
    <citation type="journal article" date="2017" name="Nat. Commun.">
        <title>The North American bullfrog draft genome provides insight into hormonal regulation of long noncoding RNA.</title>
        <authorList>
            <person name="Hammond S.A."/>
            <person name="Warren R.L."/>
            <person name="Vandervalk B.P."/>
            <person name="Kucuk E."/>
            <person name="Khan H."/>
            <person name="Gibb E.A."/>
            <person name="Pandoh P."/>
            <person name="Kirk H."/>
            <person name="Zhao Y."/>
            <person name="Jones M."/>
            <person name="Mungall A.J."/>
            <person name="Coope R."/>
            <person name="Pleasance S."/>
            <person name="Moore R.A."/>
            <person name="Holt R.A."/>
            <person name="Round J.M."/>
            <person name="Ohora S."/>
            <person name="Walle B.V."/>
            <person name="Veldhoen N."/>
            <person name="Helbing C.C."/>
            <person name="Birol I."/>
        </authorList>
    </citation>
    <scope>NUCLEOTIDE SEQUENCE [LARGE SCALE GENOMIC DNA]</scope>
</reference>
<dbReference type="AlphaFoldDB" id="A0A2G9SCX1"/>
<dbReference type="EMBL" id="KV925192">
    <property type="protein sequence ID" value="PIO37353.1"/>
    <property type="molecule type" value="Genomic_DNA"/>
</dbReference>
<keyword evidence="2" id="KW-1185">Reference proteome</keyword>
<dbReference type="Proteomes" id="UP000228934">
    <property type="component" value="Unassembled WGS sequence"/>
</dbReference>
<name>A0A2G9SCX1_AQUCT</name>
<evidence type="ECO:0000313" key="2">
    <source>
        <dbReference type="Proteomes" id="UP000228934"/>
    </source>
</evidence>
<sequence>MKTEQEIGSIKGPLGNQIALYGQQKEKRKRCICKRSFRTPHFLSSPHMWNVLQQSAMLCGRFSWLGWGSLPQLRNRQPFGVPSSSMLAKHSAIADLLLLYPTPDEWQIAMKCVEVPWGTQTSLAHYLFTGPYILFIHLRSMEYYAIINVYLAYSSSFAYDVLMPANMKHLVLYLLTFTIFYVLPS</sequence>
<gene>
    <name evidence="1" type="ORF">AB205_0145810</name>
</gene>
<proteinExistence type="predicted"/>
<protein>
    <submittedName>
        <fullName evidence="1">Uncharacterized protein</fullName>
    </submittedName>
</protein>
<accession>A0A2G9SCX1</accession>
<evidence type="ECO:0000313" key="1">
    <source>
        <dbReference type="EMBL" id="PIO37353.1"/>
    </source>
</evidence>
<organism evidence="1 2">
    <name type="scientific">Aquarana catesbeiana</name>
    <name type="common">American bullfrog</name>
    <name type="synonym">Rana catesbeiana</name>
    <dbReference type="NCBI Taxonomy" id="8400"/>
    <lineage>
        <taxon>Eukaryota</taxon>
        <taxon>Metazoa</taxon>
        <taxon>Chordata</taxon>
        <taxon>Craniata</taxon>
        <taxon>Vertebrata</taxon>
        <taxon>Euteleostomi</taxon>
        <taxon>Amphibia</taxon>
        <taxon>Batrachia</taxon>
        <taxon>Anura</taxon>
        <taxon>Neobatrachia</taxon>
        <taxon>Ranoidea</taxon>
        <taxon>Ranidae</taxon>
        <taxon>Aquarana</taxon>
    </lineage>
</organism>